<evidence type="ECO:0000256" key="1">
    <source>
        <dbReference type="SAM" id="Phobius"/>
    </source>
</evidence>
<dbReference type="OrthoDB" id="7408523at2"/>
<reference evidence="2 3" key="1">
    <citation type="submission" date="2016-06" db="EMBL/GenBank/DDBJ databases">
        <authorList>
            <person name="Kjaerup R.B."/>
            <person name="Dalgaard T.S."/>
            <person name="Juul-Madsen H.R."/>
        </authorList>
    </citation>
    <scope>NUCLEOTIDE SEQUENCE [LARGE SCALE GENOMIC DNA]</scope>
    <source>
        <strain evidence="2 3">CECT 5080</strain>
    </source>
</reference>
<gene>
    <name evidence="2" type="ORF">MAQ5080_03345</name>
</gene>
<keyword evidence="1" id="KW-0472">Membrane</keyword>
<dbReference type="RefSeq" id="WP_067213036.1">
    <property type="nucleotide sequence ID" value="NZ_FLOC01000026.1"/>
</dbReference>
<dbReference type="EMBL" id="FLOC01000026">
    <property type="protein sequence ID" value="SBS36057.1"/>
    <property type="molecule type" value="Genomic_DNA"/>
</dbReference>
<organism evidence="2 3">
    <name type="scientific">Marinomonas aquimarina</name>
    <dbReference type="NCBI Taxonomy" id="295068"/>
    <lineage>
        <taxon>Bacteria</taxon>
        <taxon>Pseudomonadati</taxon>
        <taxon>Pseudomonadota</taxon>
        <taxon>Gammaproteobacteria</taxon>
        <taxon>Oceanospirillales</taxon>
        <taxon>Oceanospirillaceae</taxon>
        <taxon>Marinomonas</taxon>
    </lineage>
</organism>
<sequence length="161" mass="18223">MRKLNICTWKSCKAIKSNLGLSIAFALSAVWSFGAVLILLINFRYAEGTKTLGLNEIGDYLAGVFSPLAFGWLIYGYIIQNKELKLSRDTQELQLKEYIKSVNKFEKQTSALVEQNILLEQKESHVRKSKNSIFIQPSISTIISGDPISYTRLRKNSSLKE</sequence>
<protein>
    <submittedName>
        <fullName evidence="2">Uncharacterized protein</fullName>
    </submittedName>
</protein>
<feature type="transmembrane region" description="Helical" evidence="1">
    <location>
        <begin position="21"/>
        <end position="45"/>
    </location>
</feature>
<evidence type="ECO:0000313" key="2">
    <source>
        <dbReference type="EMBL" id="SBS36057.1"/>
    </source>
</evidence>
<dbReference type="Proteomes" id="UP000092627">
    <property type="component" value="Unassembled WGS sequence"/>
</dbReference>
<keyword evidence="1" id="KW-1133">Transmembrane helix</keyword>
<dbReference type="AlphaFoldDB" id="A0A1A8TSQ6"/>
<proteinExistence type="predicted"/>
<dbReference type="STRING" id="295068.MAQ5080_03345"/>
<keyword evidence="3" id="KW-1185">Reference proteome</keyword>
<name>A0A1A8TSQ6_9GAMM</name>
<accession>A0A1A8TSQ6</accession>
<evidence type="ECO:0000313" key="3">
    <source>
        <dbReference type="Proteomes" id="UP000092627"/>
    </source>
</evidence>
<feature type="transmembrane region" description="Helical" evidence="1">
    <location>
        <begin position="57"/>
        <end position="78"/>
    </location>
</feature>
<keyword evidence="1" id="KW-0812">Transmembrane</keyword>